<dbReference type="InterPro" id="IPR048528">
    <property type="entry name" value="Lamp2-like_luminal"/>
</dbReference>
<comment type="similarity">
    <text evidence="8">Belongs to the LAMP family.</text>
</comment>
<dbReference type="GO" id="GO:0072594">
    <property type="term" value="P:establishment of protein localization to organelle"/>
    <property type="evidence" value="ECO:0007669"/>
    <property type="project" value="TreeGrafter"/>
</dbReference>
<evidence type="ECO:0000256" key="3">
    <source>
        <dbReference type="ARBA" id="ARBA00022729"/>
    </source>
</evidence>
<comment type="subcellular location">
    <subcellularLocation>
        <location evidence="1">Endosome membrane</location>
        <topology evidence="1">Single-pass type I membrane protein</topology>
    </subcellularLocation>
    <subcellularLocation>
        <location evidence="8">Lysosome membrane</location>
        <topology evidence="8">Single-pass type I membrane protein</topology>
    </subcellularLocation>
</comment>
<evidence type="ECO:0000313" key="12">
    <source>
        <dbReference type="Proteomes" id="UP000694568"/>
    </source>
</evidence>
<sequence length="182" mass="20420">NSCIKATMGAEYIVTEKKTWYFNLDPSRVRASGYCDKEAAVLSLTLPDNAASLQFTFKKEENIFYVNKLTVHVSPLPVYKTYSGLVVVDKLFAAPTGQSFKCKSENLLLMSSELRIKLVPLQVQAFTLPEGQYGKEVECWADFSKRAIPIIVGATVVGLVLIAVLTFLFIRDRRHSQGYDRL</sequence>
<evidence type="ECO:0000256" key="2">
    <source>
        <dbReference type="ARBA" id="ARBA00022692"/>
    </source>
</evidence>
<evidence type="ECO:0000256" key="1">
    <source>
        <dbReference type="ARBA" id="ARBA00004530"/>
    </source>
</evidence>
<dbReference type="Proteomes" id="UP000694568">
    <property type="component" value="Unplaced"/>
</dbReference>
<feature type="transmembrane region" description="Helical" evidence="9">
    <location>
        <begin position="147"/>
        <end position="170"/>
    </location>
</feature>
<dbReference type="PRINTS" id="PR00336">
    <property type="entry name" value="LYSASSOCTDMP"/>
</dbReference>
<dbReference type="GO" id="GO:0005765">
    <property type="term" value="C:lysosomal membrane"/>
    <property type="evidence" value="ECO:0007669"/>
    <property type="project" value="UniProtKB-SubCell"/>
</dbReference>
<keyword evidence="12" id="KW-1185">Reference proteome</keyword>
<keyword evidence="2 8" id="KW-0812">Transmembrane</keyword>
<evidence type="ECO:0000259" key="10">
    <source>
        <dbReference type="Pfam" id="PF01299"/>
    </source>
</evidence>
<keyword evidence="8" id="KW-1015">Disulfide bond</keyword>
<keyword evidence="6 8" id="KW-0472">Membrane</keyword>
<dbReference type="Pfam" id="PF01299">
    <property type="entry name" value="Lamp2-like_luminal"/>
    <property type="match status" value="1"/>
</dbReference>
<accession>A0A8C9YUM7</accession>
<dbReference type="InterPro" id="IPR002000">
    <property type="entry name" value="Lysosome-assoc_membr_glycop"/>
</dbReference>
<dbReference type="PROSITE" id="PS51407">
    <property type="entry name" value="LAMP_3"/>
    <property type="match status" value="1"/>
</dbReference>
<dbReference type="AlphaFoldDB" id="A0A8C9YUM7"/>
<feature type="disulfide bond" evidence="8">
    <location>
        <begin position="102"/>
        <end position="139"/>
    </location>
</feature>
<keyword evidence="3" id="KW-0732">Signal</keyword>
<dbReference type="GO" id="GO:0005886">
    <property type="term" value="C:plasma membrane"/>
    <property type="evidence" value="ECO:0007669"/>
    <property type="project" value="TreeGrafter"/>
</dbReference>
<dbReference type="Ensembl" id="ENSSLUT00000032360.1">
    <property type="protein sequence ID" value="ENSSLUP00000031361.1"/>
    <property type="gene ID" value="ENSSLUG00000014011.1"/>
</dbReference>
<keyword evidence="4" id="KW-0967">Endosome</keyword>
<protein>
    <recommendedName>
        <fullName evidence="10">Lysosome-associated membrane glycoprotein 2-like luminal domain-containing protein</fullName>
    </recommendedName>
</protein>
<feature type="domain" description="Lysosome-associated membrane glycoprotein 2-like luminal" evidence="10">
    <location>
        <begin position="2"/>
        <end position="128"/>
    </location>
</feature>
<keyword evidence="5 9" id="KW-1133">Transmembrane helix</keyword>
<gene>
    <name evidence="11" type="primary">LOC116038087</name>
</gene>
<evidence type="ECO:0000256" key="8">
    <source>
        <dbReference type="PROSITE-ProRule" id="PRU00740"/>
    </source>
</evidence>
<reference evidence="11" key="1">
    <citation type="submission" date="2025-08" db="UniProtKB">
        <authorList>
            <consortium name="Ensembl"/>
        </authorList>
    </citation>
    <scope>IDENTIFICATION</scope>
</reference>
<evidence type="ECO:0000256" key="7">
    <source>
        <dbReference type="ARBA" id="ARBA00023180"/>
    </source>
</evidence>
<evidence type="ECO:0000256" key="5">
    <source>
        <dbReference type="ARBA" id="ARBA00022989"/>
    </source>
</evidence>
<dbReference type="Gene3D" id="2.40.160.110">
    <property type="match status" value="1"/>
</dbReference>
<name>A0A8C9YUM7_SANLU</name>
<dbReference type="GO" id="GO:0031902">
    <property type="term" value="C:late endosome membrane"/>
    <property type="evidence" value="ECO:0007669"/>
    <property type="project" value="TreeGrafter"/>
</dbReference>
<evidence type="ECO:0000313" key="11">
    <source>
        <dbReference type="Ensembl" id="ENSSLUP00000031361.1"/>
    </source>
</evidence>
<organism evidence="11 12">
    <name type="scientific">Sander lucioperca</name>
    <name type="common">Pike-perch</name>
    <name type="synonym">Perca lucioperca</name>
    <dbReference type="NCBI Taxonomy" id="283035"/>
    <lineage>
        <taxon>Eukaryota</taxon>
        <taxon>Metazoa</taxon>
        <taxon>Chordata</taxon>
        <taxon>Craniata</taxon>
        <taxon>Vertebrata</taxon>
        <taxon>Euteleostomi</taxon>
        <taxon>Actinopterygii</taxon>
        <taxon>Neopterygii</taxon>
        <taxon>Teleostei</taxon>
        <taxon>Neoteleostei</taxon>
        <taxon>Acanthomorphata</taxon>
        <taxon>Eupercaria</taxon>
        <taxon>Perciformes</taxon>
        <taxon>Percoidei</taxon>
        <taxon>Percidae</taxon>
        <taxon>Luciopercinae</taxon>
        <taxon>Sander</taxon>
    </lineage>
</organism>
<evidence type="ECO:0000256" key="9">
    <source>
        <dbReference type="SAM" id="Phobius"/>
    </source>
</evidence>
<dbReference type="PANTHER" id="PTHR11506:SF30">
    <property type="entry name" value="LYSOSOME-ASSOCIATED MEMBRANE GLYCOPROTEIN 3"/>
    <property type="match status" value="1"/>
</dbReference>
<evidence type="ECO:0000256" key="6">
    <source>
        <dbReference type="ARBA" id="ARBA00023136"/>
    </source>
</evidence>
<comment type="caution">
    <text evidence="8">Lacks conserved residue(s) required for the propagation of feature annotation.</text>
</comment>
<keyword evidence="7" id="KW-0325">Glycoprotein</keyword>
<keyword evidence="8" id="KW-0458">Lysosome</keyword>
<dbReference type="GeneTree" id="ENSGT00950000182899"/>
<evidence type="ECO:0000256" key="4">
    <source>
        <dbReference type="ARBA" id="ARBA00022753"/>
    </source>
</evidence>
<reference evidence="11" key="2">
    <citation type="submission" date="2025-09" db="UniProtKB">
        <authorList>
            <consortium name="Ensembl"/>
        </authorList>
    </citation>
    <scope>IDENTIFICATION</scope>
</reference>
<dbReference type="PANTHER" id="PTHR11506">
    <property type="entry name" value="LYSOSOME-ASSOCIATED MEMBRANE GLYCOPROTEIN"/>
    <property type="match status" value="1"/>
</dbReference>
<proteinExistence type="inferred from homology"/>